<evidence type="ECO:0000256" key="1">
    <source>
        <dbReference type="SAM" id="MobiDB-lite"/>
    </source>
</evidence>
<feature type="region of interest" description="Disordered" evidence="1">
    <location>
        <begin position="752"/>
        <end position="774"/>
    </location>
</feature>
<protein>
    <recommendedName>
        <fullName evidence="2">CRIB domain-containing protein</fullName>
    </recommendedName>
</protein>
<evidence type="ECO:0000259" key="2">
    <source>
        <dbReference type="PROSITE" id="PS50108"/>
    </source>
</evidence>
<evidence type="ECO:0000313" key="4">
    <source>
        <dbReference type="Proteomes" id="UP000054565"/>
    </source>
</evidence>
<organism evidence="3 4">
    <name type="scientific">Coccidioides immitis RMSCC 2394</name>
    <dbReference type="NCBI Taxonomy" id="404692"/>
    <lineage>
        <taxon>Eukaryota</taxon>
        <taxon>Fungi</taxon>
        <taxon>Dikarya</taxon>
        <taxon>Ascomycota</taxon>
        <taxon>Pezizomycotina</taxon>
        <taxon>Eurotiomycetes</taxon>
        <taxon>Eurotiomycetidae</taxon>
        <taxon>Onygenales</taxon>
        <taxon>Onygenaceae</taxon>
        <taxon>Coccidioides</taxon>
    </lineage>
</organism>
<dbReference type="STRING" id="404692.A0A0J6Y6E8"/>
<evidence type="ECO:0000313" key="3">
    <source>
        <dbReference type="EMBL" id="KMP03335.1"/>
    </source>
</evidence>
<dbReference type="EMBL" id="DS028094">
    <property type="protein sequence ID" value="KMP03335.1"/>
    <property type="molecule type" value="Genomic_DNA"/>
</dbReference>
<dbReference type="AlphaFoldDB" id="A0A0J6Y6E8"/>
<sequence length="840" mass="92419">MSFLNVDTAYGSPRPNTASSQILLSSSLYNDQVCRQLPPMSSSSTLPDTSAGIRLRSRAHSPKRLSVFKNRSRSNTTNSTSSSYQSPASSMTSIDASSRRSSQDGRTLSSFFLPGEKEGLARSLISRGSRILKRQGSKTSLLAQQTIEPEEDMVRIRGRERSKDRLARERERLDGLGLFYRSHRTRHSDMHEFLKRNISEPFDFQHVTHTHQSQLPPIEYTHPHDLATEFSIIRASQRPKTELKGIRAESLFYQNLSSEDLSTSNLSTLAPDSQSLYTRSPPHSPVRSETPRSPNSLSNKRASRSVENFSRPVSRVNKPTPAPCIIPPPRHSSKTACSHRADPTSQTIDALLGHDSPPPVAEQPSQDYWTSTETQGSYHDAMEHFPDDVVHAFTTDDYSPKMLRASPVDHVSGLANIPEENESSWRNSHAGAQMVGHVTGLAAAPEHFGEPLHPPFIDRSPGPEDVHSPILGLLEDACEEPSVTDDKACIPHPSVKVHHPLEDSWEDDIDYCYEHAAESNSNFDWQRVSLEEVRENLAAASLRDNSVAARNQESPQKPNFISRLEPSKDSKSVPTTPEPQAAFSFPRPGSVSPAGSAHSYDYFTSPGKKIGKYRPELFQVVGQPLEGRLSPLPMYGGVMPDIQESDEEVIYAQPDDQATSVRSSCSPLSKCNSQESMILSRAASIARKHRSSTSTNSVPDLVHSPGGSRDAASRESTSPLVEQAKSFVSRSPALTLHARPNNTLALEANTATSPLESTPVAEKHSVPAAPFHDRAKSESILDTFDMGASIKNAGAAARKRSSTFTRGINHRKTRTSYSLFPSAAPPTPKQNSFPMHFEAH</sequence>
<dbReference type="OrthoDB" id="24581at2759"/>
<gene>
    <name evidence="3" type="ORF">CIRG_03027</name>
</gene>
<feature type="region of interest" description="Disordered" evidence="1">
    <location>
        <begin position="683"/>
        <end position="720"/>
    </location>
</feature>
<feature type="region of interest" description="Disordered" evidence="1">
    <location>
        <begin position="35"/>
        <end position="111"/>
    </location>
</feature>
<dbReference type="PROSITE" id="PS50108">
    <property type="entry name" value="CRIB"/>
    <property type="match status" value="1"/>
</dbReference>
<feature type="compositionally biased region" description="Basic and acidic residues" evidence="1">
    <location>
        <begin position="761"/>
        <end position="774"/>
    </location>
</feature>
<feature type="compositionally biased region" description="Polar residues" evidence="1">
    <location>
        <begin position="291"/>
        <end position="308"/>
    </location>
</feature>
<proteinExistence type="predicted"/>
<feature type="compositionally biased region" description="Low complexity" evidence="1">
    <location>
        <begin position="73"/>
        <end position="93"/>
    </location>
</feature>
<dbReference type="InterPro" id="IPR000095">
    <property type="entry name" value="CRIB_dom"/>
</dbReference>
<accession>A0A0J6Y6E8</accession>
<feature type="region of interest" description="Disordered" evidence="1">
    <location>
        <begin position="544"/>
        <end position="590"/>
    </location>
</feature>
<feature type="compositionally biased region" description="Polar residues" evidence="1">
    <location>
        <begin position="39"/>
        <end position="48"/>
    </location>
</feature>
<feature type="domain" description="CRIB" evidence="2">
    <location>
        <begin position="198"/>
        <end position="211"/>
    </location>
</feature>
<dbReference type="Proteomes" id="UP000054565">
    <property type="component" value="Unassembled WGS sequence"/>
</dbReference>
<feature type="region of interest" description="Disordered" evidence="1">
    <location>
        <begin position="263"/>
        <end position="340"/>
    </location>
</feature>
<name>A0A0J6Y6E8_COCIT</name>
<reference evidence="4" key="1">
    <citation type="journal article" date="2010" name="Genome Res.">
        <title>Population genomic sequencing of Coccidioides fungi reveals recent hybridization and transposon control.</title>
        <authorList>
            <person name="Neafsey D.E."/>
            <person name="Barker B.M."/>
            <person name="Sharpton T.J."/>
            <person name="Stajich J.E."/>
            <person name="Park D.J."/>
            <person name="Whiston E."/>
            <person name="Hung C.-Y."/>
            <person name="McMahan C."/>
            <person name="White J."/>
            <person name="Sykes S."/>
            <person name="Heiman D."/>
            <person name="Young S."/>
            <person name="Zeng Q."/>
            <person name="Abouelleil A."/>
            <person name="Aftuck L."/>
            <person name="Bessette D."/>
            <person name="Brown A."/>
            <person name="FitzGerald M."/>
            <person name="Lui A."/>
            <person name="Macdonald J.P."/>
            <person name="Priest M."/>
            <person name="Orbach M.J."/>
            <person name="Galgiani J.N."/>
            <person name="Kirkland T.N."/>
            <person name="Cole G.T."/>
            <person name="Birren B.W."/>
            <person name="Henn M.R."/>
            <person name="Taylor J.W."/>
            <person name="Rounsley S.D."/>
        </authorList>
    </citation>
    <scope>NUCLEOTIDE SEQUENCE [LARGE SCALE GENOMIC DNA]</scope>
    <source>
        <strain evidence="4">RMSCC 2394</strain>
    </source>
</reference>
<feature type="compositionally biased region" description="Pro residues" evidence="1">
    <location>
        <begin position="320"/>
        <end position="330"/>
    </location>
</feature>
<feature type="compositionally biased region" description="Polar residues" evidence="1">
    <location>
        <begin position="548"/>
        <end position="559"/>
    </location>
</feature>
<feature type="region of interest" description="Disordered" evidence="1">
    <location>
        <begin position="794"/>
        <end position="840"/>
    </location>
</feature>
<feature type="compositionally biased region" description="Polar residues" evidence="1">
    <location>
        <begin position="263"/>
        <end position="278"/>
    </location>
</feature>